<name>D5CT47_SIDLE</name>
<evidence type="ECO:0000313" key="1">
    <source>
        <dbReference type="EMBL" id="ADE12133.1"/>
    </source>
</evidence>
<evidence type="ECO:0000313" key="2">
    <source>
        <dbReference type="Proteomes" id="UP000001625"/>
    </source>
</evidence>
<accession>D5CT47</accession>
<dbReference type="KEGG" id="slt:Slit_1904"/>
<dbReference type="AlphaFoldDB" id="D5CT47"/>
<proteinExistence type="predicted"/>
<keyword evidence="2" id="KW-1185">Reference proteome</keyword>
<gene>
    <name evidence="1" type="ordered locus">Slit_1904</name>
</gene>
<dbReference type="InterPro" id="IPR010064">
    <property type="entry name" value="HK97-gp10_tail"/>
</dbReference>
<dbReference type="STRING" id="580332.Slit_1904"/>
<dbReference type="NCBIfam" id="TIGR01725">
    <property type="entry name" value="phge_HK97_gp10"/>
    <property type="match status" value="1"/>
</dbReference>
<dbReference type="InterPro" id="IPR006522">
    <property type="entry name" value="Phage_virion_morphogenesis"/>
</dbReference>
<reference evidence="1 2" key="1">
    <citation type="submission" date="2010-03" db="EMBL/GenBank/DDBJ databases">
        <title>Complete sequence of Sideroxydans lithotrophicus ES-1.</title>
        <authorList>
            <consortium name="US DOE Joint Genome Institute"/>
            <person name="Lucas S."/>
            <person name="Copeland A."/>
            <person name="Lapidus A."/>
            <person name="Cheng J.-F."/>
            <person name="Bruce D."/>
            <person name="Goodwin L."/>
            <person name="Pitluck S."/>
            <person name="Munk A.C."/>
            <person name="Detter J.C."/>
            <person name="Han C."/>
            <person name="Tapia R."/>
            <person name="Larimer F."/>
            <person name="Land M."/>
            <person name="Hauser L."/>
            <person name="Kyrpides N."/>
            <person name="Ivanova N."/>
            <person name="Emerson D."/>
            <person name="Woyke T."/>
        </authorList>
    </citation>
    <scope>NUCLEOTIDE SEQUENCE [LARGE SCALE GENOMIC DNA]</scope>
    <source>
        <strain evidence="1 2">ES-1</strain>
    </source>
</reference>
<protein>
    <submittedName>
        <fullName evidence="1">Phage protein, HK97 gp10 family</fullName>
    </submittedName>
</protein>
<dbReference type="RefSeq" id="WP_013030031.1">
    <property type="nucleotide sequence ID" value="NC_013959.1"/>
</dbReference>
<dbReference type="HOGENOM" id="CLU_135652_0_0_4"/>
<dbReference type="Proteomes" id="UP000001625">
    <property type="component" value="Chromosome"/>
</dbReference>
<dbReference type="EMBL" id="CP001965">
    <property type="protein sequence ID" value="ADE12133.1"/>
    <property type="molecule type" value="Genomic_DNA"/>
</dbReference>
<dbReference type="Pfam" id="PF05069">
    <property type="entry name" value="Phage_tail_S"/>
    <property type="match status" value="1"/>
</dbReference>
<sequence length="167" mass="18133">MNKVLDSFGGLAEMLVADNVRLVVNLETAMGFAAKVVQKDAQDRIGEYQAETGPFPAWEPLADSTEADKARKGFPLDAPLLRTGDMRDTIVTEHNALEAIIGSKDPVAKYQEFGTEHIPPRPFLGPAAYDSRDKVHRIIGKTAAASIGGQPSIEAFYEMEKSALTKT</sequence>
<dbReference type="eggNOG" id="COG5005">
    <property type="taxonomic scope" value="Bacteria"/>
</dbReference>
<organism evidence="1 2">
    <name type="scientific">Sideroxydans lithotrophicus (strain ES-1)</name>
    <dbReference type="NCBI Taxonomy" id="580332"/>
    <lineage>
        <taxon>Bacteria</taxon>
        <taxon>Pseudomonadati</taxon>
        <taxon>Pseudomonadota</taxon>
        <taxon>Betaproteobacteria</taxon>
        <taxon>Nitrosomonadales</taxon>
        <taxon>Gallionellaceae</taxon>
        <taxon>Sideroxydans</taxon>
    </lineage>
</organism>